<dbReference type="Pfam" id="PF10604">
    <property type="entry name" value="Polyketide_cyc2"/>
    <property type="match status" value="1"/>
</dbReference>
<protein>
    <submittedName>
        <fullName evidence="1">SRPBCC family protein</fullName>
    </submittedName>
</protein>
<dbReference type="Proteomes" id="UP000297475">
    <property type="component" value="Unassembled WGS sequence"/>
</dbReference>
<evidence type="ECO:0000313" key="1">
    <source>
        <dbReference type="EMBL" id="TGG94908.1"/>
    </source>
</evidence>
<dbReference type="OrthoDB" id="1364128at2"/>
<organism evidence="1 2">
    <name type="scientific">Natronospirillum operosum</name>
    <dbReference type="NCBI Taxonomy" id="2759953"/>
    <lineage>
        <taxon>Bacteria</taxon>
        <taxon>Pseudomonadati</taxon>
        <taxon>Pseudomonadota</taxon>
        <taxon>Gammaproteobacteria</taxon>
        <taxon>Oceanospirillales</taxon>
        <taxon>Natronospirillaceae</taxon>
        <taxon>Natronospirillum</taxon>
    </lineage>
</organism>
<gene>
    <name evidence="1" type="ORF">E4656_00295</name>
</gene>
<accession>A0A4Z0WE29</accession>
<dbReference type="Gene3D" id="3.30.530.20">
    <property type="match status" value="1"/>
</dbReference>
<dbReference type="InterPro" id="IPR019587">
    <property type="entry name" value="Polyketide_cyclase/dehydratase"/>
</dbReference>
<proteinExistence type="predicted"/>
<dbReference type="CDD" id="cd07821">
    <property type="entry name" value="PYR_PYL_RCAR_like"/>
    <property type="match status" value="1"/>
</dbReference>
<dbReference type="EMBL" id="SRMF01000001">
    <property type="protein sequence ID" value="TGG94908.1"/>
    <property type="molecule type" value="Genomic_DNA"/>
</dbReference>
<sequence length="147" mass="16643">MTRVYVSAVMPISLEQAWSVLRDFNGLPDYHPFFAKSYIEDGKPADQVGCVRHFHDHDGNSIREELLTLSDREHLCCYRILDAPALPVRDYVAEMRLKPITTSGHCFGEWWAEFEVDDADHDDVVQRVGDTFRLAFEGAVKVGGQGA</sequence>
<dbReference type="PANTHER" id="PTHR39332">
    <property type="entry name" value="BLL4707 PROTEIN"/>
    <property type="match status" value="1"/>
</dbReference>
<dbReference type="SUPFAM" id="SSF55961">
    <property type="entry name" value="Bet v1-like"/>
    <property type="match status" value="1"/>
</dbReference>
<comment type="caution">
    <text evidence="1">The sequence shown here is derived from an EMBL/GenBank/DDBJ whole genome shotgun (WGS) entry which is preliminary data.</text>
</comment>
<dbReference type="AlphaFoldDB" id="A0A4Z0WE29"/>
<reference evidence="1 2" key="1">
    <citation type="submission" date="2019-04" db="EMBL/GenBank/DDBJ databases">
        <title>Natronospirillum operosus gen. nov., sp. nov., a haloalkaliphilic satellite isolated from decaying biomass of laboratory culture of cyanobacterium Geitlerinema sp. and proposal of Natronospirillaceae fam. nov. and Saccharospirillaceae fam. nov.</title>
        <authorList>
            <person name="Kevbrin V."/>
            <person name="Boltyanskaya Y."/>
            <person name="Koziaeva V."/>
            <person name="Grouzdev D.S."/>
            <person name="Park M."/>
            <person name="Cho J."/>
        </authorList>
    </citation>
    <scope>NUCLEOTIDE SEQUENCE [LARGE SCALE GENOMIC DNA]</scope>
    <source>
        <strain evidence="1 2">G-116</strain>
    </source>
</reference>
<evidence type="ECO:0000313" key="2">
    <source>
        <dbReference type="Proteomes" id="UP000297475"/>
    </source>
</evidence>
<dbReference type="PANTHER" id="PTHR39332:SF7">
    <property type="entry name" value="SRPBCC FAMILY PROTEIN"/>
    <property type="match status" value="1"/>
</dbReference>
<name>A0A4Z0WE29_9GAMM</name>
<dbReference type="InterPro" id="IPR023393">
    <property type="entry name" value="START-like_dom_sf"/>
</dbReference>
<keyword evidence="2" id="KW-1185">Reference proteome</keyword>
<dbReference type="RefSeq" id="WP_135480136.1">
    <property type="nucleotide sequence ID" value="NZ_SRMF01000001.1"/>
</dbReference>